<gene>
    <name evidence="4" type="ORF">B0T24DRAFT_725175</name>
</gene>
<dbReference type="InterPro" id="IPR016191">
    <property type="entry name" value="Ribonuclease/ribotoxin"/>
</dbReference>
<feature type="region of interest" description="Disordered" evidence="3">
    <location>
        <begin position="480"/>
        <end position="535"/>
    </location>
</feature>
<dbReference type="EMBL" id="JAULSN010000013">
    <property type="protein sequence ID" value="KAK3361020.1"/>
    <property type="molecule type" value="Genomic_DNA"/>
</dbReference>
<dbReference type="GO" id="GO:0016787">
    <property type="term" value="F:hydrolase activity"/>
    <property type="evidence" value="ECO:0007669"/>
    <property type="project" value="UniProtKB-KW"/>
</dbReference>
<protein>
    <recommendedName>
        <fullName evidence="6">F-box domain-containing protein</fullName>
    </recommendedName>
</protein>
<keyword evidence="1" id="KW-0540">Nuclease</keyword>
<dbReference type="SUPFAM" id="SSF53933">
    <property type="entry name" value="Microbial ribonucleases"/>
    <property type="match status" value="1"/>
</dbReference>
<organism evidence="4 5">
    <name type="scientific">Lasiosphaeria ovina</name>
    <dbReference type="NCBI Taxonomy" id="92902"/>
    <lineage>
        <taxon>Eukaryota</taxon>
        <taxon>Fungi</taxon>
        <taxon>Dikarya</taxon>
        <taxon>Ascomycota</taxon>
        <taxon>Pezizomycotina</taxon>
        <taxon>Sordariomycetes</taxon>
        <taxon>Sordariomycetidae</taxon>
        <taxon>Sordariales</taxon>
        <taxon>Lasiosphaeriaceae</taxon>
        <taxon>Lasiosphaeria</taxon>
    </lineage>
</organism>
<dbReference type="GO" id="GO:0004540">
    <property type="term" value="F:RNA nuclease activity"/>
    <property type="evidence" value="ECO:0007669"/>
    <property type="project" value="InterPro"/>
</dbReference>
<reference evidence="4" key="2">
    <citation type="submission" date="2023-06" db="EMBL/GenBank/DDBJ databases">
        <authorList>
            <consortium name="Lawrence Berkeley National Laboratory"/>
            <person name="Haridas S."/>
            <person name="Hensen N."/>
            <person name="Bonometti L."/>
            <person name="Westerberg I."/>
            <person name="Brannstrom I.O."/>
            <person name="Guillou S."/>
            <person name="Cros-Aarteil S."/>
            <person name="Calhoun S."/>
            <person name="Kuo A."/>
            <person name="Mondo S."/>
            <person name="Pangilinan J."/>
            <person name="Riley R."/>
            <person name="Labutti K."/>
            <person name="Andreopoulos B."/>
            <person name="Lipzen A."/>
            <person name="Chen C."/>
            <person name="Yanf M."/>
            <person name="Daum C."/>
            <person name="Ng V."/>
            <person name="Clum A."/>
            <person name="Steindorff A."/>
            <person name="Ohm R."/>
            <person name="Martin F."/>
            <person name="Silar P."/>
            <person name="Natvig D."/>
            <person name="Lalanne C."/>
            <person name="Gautier V."/>
            <person name="Ament-Velasquez S.L."/>
            <person name="Kruys A."/>
            <person name="Hutchinson M.I."/>
            <person name="Powell A.J."/>
            <person name="Barry K."/>
            <person name="Miller A.N."/>
            <person name="Grigoriev I.V."/>
            <person name="Debuchy R."/>
            <person name="Gladieux P."/>
            <person name="Thoren M.H."/>
            <person name="Johannesson H."/>
        </authorList>
    </citation>
    <scope>NUCLEOTIDE SEQUENCE</scope>
    <source>
        <strain evidence="4">CBS 958.72</strain>
    </source>
</reference>
<dbReference type="Gene3D" id="3.10.450.30">
    <property type="entry name" value="Microbial ribonucleases"/>
    <property type="match status" value="1"/>
</dbReference>
<evidence type="ECO:0000256" key="2">
    <source>
        <dbReference type="ARBA" id="ARBA00022801"/>
    </source>
</evidence>
<evidence type="ECO:0000256" key="1">
    <source>
        <dbReference type="ARBA" id="ARBA00022722"/>
    </source>
</evidence>
<name>A0AAE0JT07_9PEZI</name>
<reference evidence="4" key="1">
    <citation type="journal article" date="2023" name="Mol. Phylogenet. Evol.">
        <title>Genome-scale phylogeny and comparative genomics of the fungal order Sordariales.</title>
        <authorList>
            <person name="Hensen N."/>
            <person name="Bonometti L."/>
            <person name="Westerberg I."/>
            <person name="Brannstrom I.O."/>
            <person name="Guillou S."/>
            <person name="Cros-Aarteil S."/>
            <person name="Calhoun S."/>
            <person name="Haridas S."/>
            <person name="Kuo A."/>
            <person name="Mondo S."/>
            <person name="Pangilinan J."/>
            <person name="Riley R."/>
            <person name="LaButti K."/>
            <person name="Andreopoulos B."/>
            <person name="Lipzen A."/>
            <person name="Chen C."/>
            <person name="Yan M."/>
            <person name="Daum C."/>
            <person name="Ng V."/>
            <person name="Clum A."/>
            <person name="Steindorff A."/>
            <person name="Ohm R.A."/>
            <person name="Martin F."/>
            <person name="Silar P."/>
            <person name="Natvig D.O."/>
            <person name="Lalanne C."/>
            <person name="Gautier V."/>
            <person name="Ament-Velasquez S.L."/>
            <person name="Kruys A."/>
            <person name="Hutchinson M.I."/>
            <person name="Powell A.J."/>
            <person name="Barry K."/>
            <person name="Miller A.N."/>
            <person name="Grigoriev I.V."/>
            <person name="Debuchy R."/>
            <person name="Gladieux P."/>
            <person name="Hiltunen Thoren M."/>
            <person name="Johannesson H."/>
        </authorList>
    </citation>
    <scope>NUCLEOTIDE SEQUENCE</scope>
    <source>
        <strain evidence="4">CBS 958.72</strain>
    </source>
</reference>
<sequence length="535" mass="60489">MDRTPGELMVMIASHLEAPLAPYAAISRLWQDLIETGTFSKIHLKSGDGSRLKFDAAFKTTRRRRMLEVLEFEIELPCPQEESLQGPREVARNNVAFTEANLALFQTFSVWDHDDTNVRFHLDIGVTLDPPNGSLAWYPHSLPYVDGNWIKYINFDDAILNASGGLPLVPLVSGLDLMDCFRCYHPNLLATLSGALPNLDYLGASFMSPPRRMPDLRQSIRSSMTDSLCAIAANLHLLTSLELHWKDGYPFNHNFPLESYIGLDSPHDRLSVAIRRICQLPTMRHVRLTGECILSDQIFGGAADDSVWPSLETIEIGMASMTPDGRWEDSNVLVSSTRWEWENGQMPIHEFRTHLCDATFVPFLTSLARATARMPRLRQLNVKMVAMMIAEFYRPGLPEPKPNCRPNARSRFLDAHRDDSKWLIWLFEDGWRLPPVITAALLDVEAAPGELGAAGNYPKLNDNSEKNEITASPPLWEFPLIPGRQQPYTGSDPKKPGPMRALYNNGNRTDYTVVYHDKKKSKSNKENFTLAERRD</sequence>
<keyword evidence="5" id="KW-1185">Reference proteome</keyword>
<accession>A0AAE0JT07</accession>
<evidence type="ECO:0000313" key="5">
    <source>
        <dbReference type="Proteomes" id="UP001287356"/>
    </source>
</evidence>
<dbReference type="Proteomes" id="UP001287356">
    <property type="component" value="Unassembled WGS sequence"/>
</dbReference>
<comment type="caution">
    <text evidence="4">The sequence shown here is derived from an EMBL/GenBank/DDBJ whole genome shotgun (WGS) entry which is preliminary data.</text>
</comment>
<keyword evidence="2" id="KW-0378">Hydrolase</keyword>
<evidence type="ECO:0000313" key="4">
    <source>
        <dbReference type="EMBL" id="KAK3361020.1"/>
    </source>
</evidence>
<proteinExistence type="predicted"/>
<evidence type="ECO:0008006" key="6">
    <source>
        <dbReference type="Google" id="ProtNLM"/>
    </source>
</evidence>
<dbReference type="AlphaFoldDB" id="A0AAE0JT07"/>
<evidence type="ECO:0000256" key="3">
    <source>
        <dbReference type="SAM" id="MobiDB-lite"/>
    </source>
</evidence>
<dbReference type="GO" id="GO:0003723">
    <property type="term" value="F:RNA binding"/>
    <property type="evidence" value="ECO:0007669"/>
    <property type="project" value="InterPro"/>
</dbReference>